<dbReference type="AlphaFoldDB" id="A0A1G8L3B3"/>
<dbReference type="GO" id="GO:0003677">
    <property type="term" value="F:DNA binding"/>
    <property type="evidence" value="ECO:0007669"/>
    <property type="project" value="InterPro"/>
</dbReference>
<name>A0A1G8L3B3_9FIRM</name>
<dbReference type="InterPro" id="IPR043502">
    <property type="entry name" value="DNA/RNA_pol_sf"/>
</dbReference>
<dbReference type="InterPro" id="IPR000477">
    <property type="entry name" value="RT_dom"/>
</dbReference>
<dbReference type="EMBL" id="FNCP01000044">
    <property type="protein sequence ID" value="SDI50145.1"/>
    <property type="molecule type" value="Genomic_DNA"/>
</dbReference>
<evidence type="ECO:0000313" key="2">
    <source>
        <dbReference type="EMBL" id="SDI50145.1"/>
    </source>
</evidence>
<dbReference type="RefSeq" id="WP_092335743.1">
    <property type="nucleotide sequence ID" value="NZ_FNCP01000044.1"/>
</dbReference>
<dbReference type="PRINTS" id="PR01365">
    <property type="entry name" value="TELOMERASERT"/>
</dbReference>
<proteinExistence type="predicted"/>
<protein>
    <submittedName>
        <fullName evidence="2">Reverse transcriptase (RNA-dependent DNA polymerase)</fullName>
    </submittedName>
</protein>
<sequence>MDIKQWKAKNNNRRNYAHFDNRISLGDVWSYINNPKNIEKHSFYPFIHYIQTFNKYTKNKGLVTKERELCYSAHIDRCIFQLYGYKLNQLYNLRVEQDGIGKSAIAYRDNLGKNNIHFAKQAIDYIREKESCFIIIGDFTKFFDNLDHKYLKKMLVDLLEIVELPSDYYAVYKNITKFSTWDLKSILDINGLPESNDGIKKLNKLERALSLDQFKKYKKLNVKKNDQKHGIPQGSPISAVLSNIYMLEFDKILNDFICHRDGLYMRYCDDFLIVLPKSSKDVFKEHFSIINNIIKSTPKLNLQPDKSQVFRFKDNSIINCNNLVLEGIENGKNFLNYLGFTFDGSLVAIRDKTISKYYYRMYRKLKTVEKNHGRSKYGHKISCNNIYEKYSIKGANVGKGNFISYVRRAEIIFGKNEAINRATKNHMQKIRRRLNFVK</sequence>
<dbReference type="GO" id="GO:0000723">
    <property type="term" value="P:telomere maintenance"/>
    <property type="evidence" value="ECO:0007669"/>
    <property type="project" value="InterPro"/>
</dbReference>
<dbReference type="SUPFAM" id="SSF56672">
    <property type="entry name" value="DNA/RNA polymerases"/>
    <property type="match status" value="1"/>
</dbReference>
<dbReference type="Pfam" id="PF00078">
    <property type="entry name" value="RVT_1"/>
    <property type="match status" value="1"/>
</dbReference>
<keyword evidence="2" id="KW-0695">RNA-directed DNA polymerase</keyword>
<dbReference type="PROSITE" id="PS50878">
    <property type="entry name" value="RT_POL"/>
    <property type="match status" value="1"/>
</dbReference>
<dbReference type="NCBIfam" id="NF041746">
    <property type="entry name" value="Drt2"/>
    <property type="match status" value="1"/>
</dbReference>
<accession>A0A1G8L3B3</accession>
<gene>
    <name evidence="2" type="ORF">SAMN05443529_14410</name>
</gene>
<keyword evidence="2" id="KW-0548">Nucleotidyltransferase</keyword>
<dbReference type="CDD" id="cd01651">
    <property type="entry name" value="RT_G2_intron"/>
    <property type="match status" value="1"/>
</dbReference>
<organism evidence="2 3">
    <name type="scientific">Desulfosporosinus hippei DSM 8344</name>
    <dbReference type="NCBI Taxonomy" id="1121419"/>
    <lineage>
        <taxon>Bacteria</taxon>
        <taxon>Bacillati</taxon>
        <taxon>Bacillota</taxon>
        <taxon>Clostridia</taxon>
        <taxon>Eubacteriales</taxon>
        <taxon>Desulfitobacteriaceae</taxon>
        <taxon>Desulfosporosinus</taxon>
    </lineage>
</organism>
<dbReference type="Proteomes" id="UP000198656">
    <property type="component" value="Unassembled WGS sequence"/>
</dbReference>
<dbReference type="OrthoDB" id="9788687at2"/>
<evidence type="ECO:0000313" key="3">
    <source>
        <dbReference type="Proteomes" id="UP000198656"/>
    </source>
</evidence>
<dbReference type="InterPro" id="IPR051083">
    <property type="entry name" value="GrpII_Intron_Splice-Mob/Def"/>
</dbReference>
<dbReference type="STRING" id="1121419.SAMN05443529_14410"/>
<dbReference type="GO" id="GO:0003720">
    <property type="term" value="F:telomerase activity"/>
    <property type="evidence" value="ECO:0007669"/>
    <property type="project" value="InterPro"/>
</dbReference>
<dbReference type="PANTHER" id="PTHR34047">
    <property type="entry name" value="NUCLEAR INTRON MATURASE 1, MITOCHONDRIAL-RELATED"/>
    <property type="match status" value="1"/>
</dbReference>
<feature type="domain" description="Reverse transcriptase" evidence="1">
    <location>
        <begin position="1"/>
        <end position="342"/>
    </location>
</feature>
<reference evidence="3" key="1">
    <citation type="submission" date="2016-10" db="EMBL/GenBank/DDBJ databases">
        <authorList>
            <person name="Varghese N."/>
            <person name="Submissions S."/>
        </authorList>
    </citation>
    <scope>NUCLEOTIDE SEQUENCE [LARGE SCALE GENOMIC DNA]</scope>
    <source>
        <strain evidence="3">DSM 8344</strain>
    </source>
</reference>
<keyword evidence="2" id="KW-0808">Transferase</keyword>
<keyword evidence="3" id="KW-1185">Reference proteome</keyword>
<evidence type="ECO:0000259" key="1">
    <source>
        <dbReference type="PROSITE" id="PS50878"/>
    </source>
</evidence>
<dbReference type="InterPro" id="IPR003545">
    <property type="entry name" value="Telomerase_RT"/>
</dbReference>
<dbReference type="PANTHER" id="PTHR34047:SF8">
    <property type="entry name" value="PROTEIN YKFC"/>
    <property type="match status" value="1"/>
</dbReference>